<dbReference type="GO" id="GO:0005829">
    <property type="term" value="C:cytosol"/>
    <property type="evidence" value="ECO:0007669"/>
    <property type="project" value="TreeGrafter"/>
</dbReference>
<dbReference type="FunFam" id="1.10.10.10:FF:000001">
    <property type="entry name" value="LysR family transcriptional regulator"/>
    <property type="match status" value="1"/>
</dbReference>
<gene>
    <name evidence="6" type="ORF">FOC81_31470</name>
</gene>
<dbReference type="GO" id="GO:0003700">
    <property type="term" value="F:DNA-binding transcription factor activity"/>
    <property type="evidence" value="ECO:0007669"/>
    <property type="project" value="InterPro"/>
</dbReference>
<accession>A0A6N0JWS1</accession>
<dbReference type="RefSeq" id="WP_174717394.1">
    <property type="nucleotide sequence ID" value="NZ_CADIKP010000019.1"/>
</dbReference>
<sequence>MNFSLRQLRGFLAVAEHASFTKAAAQLHVTQAGLSAMVREFEQTVECRLFERSTRAVLLTDAGRTLLPVAQRTVDELGETMRQLAAANKPQARVLRVGVTPLIASSILPQVLRAYAEAQPEWRVEVADMDRGLIQQGVEDGTLDAGFGAFFQKAAGLRRRGLFPAELVLAQSAALAPKTRRAPLSWQRLDPASLIVLPPSNPIQQLIDRHVPRMPDAARSAPRRVYSHLETLLAMVEAGLGQAVVPSFAALTGTRWRVTLRALTPRVALDYAIVTRSGRRDSSGLNAFADCLRAAAQSGTN</sequence>
<dbReference type="Gene3D" id="1.10.10.10">
    <property type="entry name" value="Winged helix-like DNA-binding domain superfamily/Winged helix DNA-binding domain"/>
    <property type="match status" value="1"/>
</dbReference>
<dbReference type="InterPro" id="IPR050950">
    <property type="entry name" value="HTH-type_LysR_regulators"/>
</dbReference>
<evidence type="ECO:0000256" key="3">
    <source>
        <dbReference type="ARBA" id="ARBA00023125"/>
    </source>
</evidence>
<dbReference type="InterPro" id="IPR036388">
    <property type="entry name" value="WH-like_DNA-bd_sf"/>
</dbReference>
<dbReference type="InterPro" id="IPR036390">
    <property type="entry name" value="WH_DNA-bd_sf"/>
</dbReference>
<dbReference type="PANTHER" id="PTHR30419">
    <property type="entry name" value="HTH-TYPE TRANSCRIPTIONAL REGULATOR YBHD"/>
    <property type="match status" value="1"/>
</dbReference>
<evidence type="ECO:0000259" key="5">
    <source>
        <dbReference type="PROSITE" id="PS50931"/>
    </source>
</evidence>
<dbReference type="InterPro" id="IPR005119">
    <property type="entry name" value="LysR_subst-bd"/>
</dbReference>
<dbReference type="GO" id="GO:0003677">
    <property type="term" value="F:DNA binding"/>
    <property type="evidence" value="ECO:0007669"/>
    <property type="project" value="UniProtKB-KW"/>
</dbReference>
<dbReference type="Pfam" id="PF00126">
    <property type="entry name" value="HTH_1"/>
    <property type="match status" value="1"/>
</dbReference>
<dbReference type="AlphaFoldDB" id="A0A6N0JWS1"/>
<feature type="domain" description="HTH lysR-type" evidence="5">
    <location>
        <begin position="1"/>
        <end position="60"/>
    </location>
</feature>
<evidence type="ECO:0000256" key="1">
    <source>
        <dbReference type="ARBA" id="ARBA00009437"/>
    </source>
</evidence>
<protein>
    <submittedName>
        <fullName evidence="6">LysR family transcriptional regulator</fullName>
    </submittedName>
</protein>
<dbReference type="Gene3D" id="3.40.190.10">
    <property type="entry name" value="Periplasmic binding protein-like II"/>
    <property type="match status" value="2"/>
</dbReference>
<proteinExistence type="inferred from homology"/>
<name>A0A6N0JWS1_ACHDE</name>
<keyword evidence="4" id="KW-0804">Transcription</keyword>
<evidence type="ECO:0000256" key="4">
    <source>
        <dbReference type="ARBA" id="ARBA00023163"/>
    </source>
</evidence>
<dbReference type="EMBL" id="CP054569">
    <property type="protein sequence ID" value="QKQ51000.1"/>
    <property type="molecule type" value="Genomic_DNA"/>
</dbReference>
<dbReference type="SUPFAM" id="SSF46785">
    <property type="entry name" value="Winged helix' DNA-binding domain"/>
    <property type="match status" value="1"/>
</dbReference>
<dbReference type="PRINTS" id="PR00039">
    <property type="entry name" value="HTHLYSR"/>
</dbReference>
<evidence type="ECO:0000313" key="7">
    <source>
        <dbReference type="Proteomes" id="UP000509782"/>
    </source>
</evidence>
<keyword evidence="2" id="KW-0805">Transcription regulation</keyword>
<dbReference type="Proteomes" id="UP000509782">
    <property type="component" value="Chromosome"/>
</dbReference>
<dbReference type="PROSITE" id="PS50931">
    <property type="entry name" value="HTH_LYSR"/>
    <property type="match status" value="1"/>
</dbReference>
<reference evidence="6 7" key="1">
    <citation type="submission" date="2020-05" db="EMBL/GenBank/DDBJ databases">
        <title>FDA dAtabase for Regulatory Grade micrObial Sequences (FDA-ARGOS): Supporting development and validation of Infectious Disease Dx tests.</title>
        <authorList>
            <person name="Sproer C."/>
            <person name="Gronow S."/>
            <person name="Severitt S."/>
            <person name="Schroder I."/>
            <person name="Tallon L."/>
            <person name="Sadzewicz L."/>
            <person name="Zhao X."/>
            <person name="Vavikolanu K."/>
            <person name="Mehta A."/>
            <person name="Aluvathingal J."/>
            <person name="Nadendla S."/>
            <person name="Myers T."/>
            <person name="Yan Y."/>
            <person name="Sichtig H."/>
        </authorList>
    </citation>
    <scope>NUCLEOTIDE SEQUENCE [LARGE SCALE GENOMIC DNA]</scope>
    <source>
        <strain evidence="6 7">FDAARGOS_787</strain>
    </source>
</reference>
<evidence type="ECO:0000313" key="6">
    <source>
        <dbReference type="EMBL" id="QKQ51000.1"/>
    </source>
</evidence>
<evidence type="ECO:0000256" key="2">
    <source>
        <dbReference type="ARBA" id="ARBA00023015"/>
    </source>
</evidence>
<dbReference type="Pfam" id="PF03466">
    <property type="entry name" value="LysR_substrate"/>
    <property type="match status" value="1"/>
</dbReference>
<dbReference type="InterPro" id="IPR000847">
    <property type="entry name" value="LysR_HTH_N"/>
</dbReference>
<dbReference type="SUPFAM" id="SSF53850">
    <property type="entry name" value="Periplasmic binding protein-like II"/>
    <property type="match status" value="1"/>
</dbReference>
<comment type="similarity">
    <text evidence="1">Belongs to the LysR transcriptional regulatory family.</text>
</comment>
<organism evidence="6 7">
    <name type="scientific">Achromobacter denitrificans</name>
    <name type="common">Alcaligenes denitrificans</name>
    <dbReference type="NCBI Taxonomy" id="32002"/>
    <lineage>
        <taxon>Bacteria</taxon>
        <taxon>Pseudomonadati</taxon>
        <taxon>Pseudomonadota</taxon>
        <taxon>Betaproteobacteria</taxon>
        <taxon>Burkholderiales</taxon>
        <taxon>Alcaligenaceae</taxon>
        <taxon>Achromobacter</taxon>
    </lineage>
</organism>
<keyword evidence="3" id="KW-0238">DNA-binding</keyword>